<dbReference type="HAMAP" id="MF_00059">
    <property type="entry name" value="RNApol_bact_RpoA"/>
    <property type="match status" value="1"/>
</dbReference>
<reference evidence="13" key="1">
    <citation type="journal article" date="2020" name="mSystems">
        <title>Genome- and Community-Level Interaction Insights into Carbon Utilization and Element Cycling Functions of Hydrothermarchaeota in Hydrothermal Sediment.</title>
        <authorList>
            <person name="Zhou Z."/>
            <person name="Liu Y."/>
            <person name="Xu W."/>
            <person name="Pan J."/>
            <person name="Luo Z.H."/>
            <person name="Li M."/>
        </authorList>
    </citation>
    <scope>NUCLEOTIDE SEQUENCE [LARGE SCALE GENOMIC DNA]</scope>
    <source>
        <strain evidence="13">SpSt-788</strain>
    </source>
</reference>
<feature type="region of interest" description="Alpha N-terminal domain (alpha-NTD)" evidence="11">
    <location>
        <begin position="1"/>
        <end position="237"/>
    </location>
</feature>
<evidence type="ECO:0000256" key="4">
    <source>
        <dbReference type="ARBA" id="ARBA00022478"/>
    </source>
</evidence>
<evidence type="ECO:0000256" key="7">
    <source>
        <dbReference type="ARBA" id="ARBA00023163"/>
    </source>
</evidence>
<keyword evidence="7 11" id="KW-0804">Transcription</keyword>
<evidence type="ECO:0000256" key="8">
    <source>
        <dbReference type="ARBA" id="ARBA00032524"/>
    </source>
</evidence>
<dbReference type="Gene3D" id="1.10.150.20">
    <property type="entry name" value="5' to 3' exonuclease, C-terminal subdomain"/>
    <property type="match status" value="1"/>
</dbReference>
<dbReference type="SUPFAM" id="SSF55257">
    <property type="entry name" value="RBP11-like subunits of RNA polymerase"/>
    <property type="match status" value="1"/>
</dbReference>
<dbReference type="InterPro" id="IPR036643">
    <property type="entry name" value="RNApol_insert_sf"/>
</dbReference>
<dbReference type="SUPFAM" id="SSF56553">
    <property type="entry name" value="Insert subdomain of RNA polymerase alpha subunit"/>
    <property type="match status" value="1"/>
</dbReference>
<evidence type="ECO:0000259" key="12">
    <source>
        <dbReference type="SMART" id="SM00662"/>
    </source>
</evidence>
<comment type="function">
    <text evidence="11">DNA-dependent RNA polymerase catalyzes the transcription of DNA into RNA using the four ribonucleoside triphosphates as substrates.</text>
</comment>
<dbReference type="GO" id="GO:0005737">
    <property type="term" value="C:cytoplasm"/>
    <property type="evidence" value="ECO:0007669"/>
    <property type="project" value="UniProtKB-ARBA"/>
</dbReference>
<dbReference type="InterPro" id="IPR011263">
    <property type="entry name" value="DNA-dir_RNA_pol_RpoA/D/Rpb3"/>
</dbReference>
<dbReference type="AlphaFoldDB" id="A0A7C4EMT5"/>
<dbReference type="FunFam" id="2.170.120.12:FF:000001">
    <property type="entry name" value="DNA-directed RNA polymerase subunit alpha"/>
    <property type="match status" value="1"/>
</dbReference>
<evidence type="ECO:0000256" key="9">
    <source>
        <dbReference type="ARBA" id="ARBA00033070"/>
    </source>
</evidence>
<dbReference type="GO" id="GO:0003677">
    <property type="term" value="F:DNA binding"/>
    <property type="evidence" value="ECO:0007669"/>
    <property type="project" value="UniProtKB-UniRule"/>
</dbReference>
<evidence type="ECO:0000256" key="2">
    <source>
        <dbReference type="ARBA" id="ARBA00012418"/>
    </source>
</evidence>
<dbReference type="EC" id="2.7.7.6" evidence="2 11"/>
<evidence type="ECO:0000256" key="10">
    <source>
        <dbReference type="ARBA" id="ARBA00048552"/>
    </source>
</evidence>
<evidence type="ECO:0000313" key="13">
    <source>
        <dbReference type="EMBL" id="HGG99968.1"/>
    </source>
</evidence>
<dbReference type="SMART" id="SM00662">
    <property type="entry name" value="RPOLD"/>
    <property type="match status" value="1"/>
</dbReference>
<keyword evidence="4 11" id="KW-0240">DNA-directed RNA polymerase</keyword>
<dbReference type="InterPro" id="IPR011773">
    <property type="entry name" value="DNA-dir_RpoA"/>
</dbReference>
<keyword evidence="6 11" id="KW-0548">Nucleotidyltransferase</keyword>
<dbReference type="Pfam" id="PF01193">
    <property type="entry name" value="RNA_pol_L"/>
    <property type="match status" value="1"/>
</dbReference>
<dbReference type="Pfam" id="PF01000">
    <property type="entry name" value="RNA_pol_A_bac"/>
    <property type="match status" value="1"/>
</dbReference>
<dbReference type="NCBIfam" id="TIGR02027">
    <property type="entry name" value="rpoA"/>
    <property type="match status" value="1"/>
</dbReference>
<protein>
    <recommendedName>
        <fullName evidence="3 11">DNA-directed RNA polymerase subunit alpha</fullName>
        <shortName evidence="11">RNAP subunit alpha</shortName>
        <ecNumber evidence="2 11">2.7.7.6</ecNumber>
    </recommendedName>
    <alternativeName>
        <fullName evidence="9 11">RNA polymerase subunit alpha</fullName>
    </alternativeName>
    <alternativeName>
        <fullName evidence="8 11">Transcriptase subunit alpha</fullName>
    </alternativeName>
</protein>
<evidence type="ECO:0000256" key="3">
    <source>
        <dbReference type="ARBA" id="ARBA00015972"/>
    </source>
</evidence>
<evidence type="ECO:0000256" key="6">
    <source>
        <dbReference type="ARBA" id="ARBA00022695"/>
    </source>
</evidence>
<dbReference type="GO" id="GO:0003899">
    <property type="term" value="F:DNA-directed RNA polymerase activity"/>
    <property type="evidence" value="ECO:0007669"/>
    <property type="project" value="UniProtKB-UniRule"/>
</dbReference>
<keyword evidence="5 11" id="KW-0808">Transferase</keyword>
<dbReference type="Gene3D" id="3.30.1360.10">
    <property type="entry name" value="RNA polymerase, RBP11-like subunit"/>
    <property type="match status" value="1"/>
</dbReference>
<evidence type="ECO:0000256" key="1">
    <source>
        <dbReference type="ARBA" id="ARBA00007123"/>
    </source>
</evidence>
<gene>
    <name evidence="11" type="primary">rpoA</name>
    <name evidence="13" type="ORF">ENV75_05950</name>
</gene>
<dbReference type="Pfam" id="PF03118">
    <property type="entry name" value="RNA_pol_A_CTD"/>
    <property type="match status" value="1"/>
</dbReference>
<comment type="caution">
    <text evidence="13">The sequence shown here is derived from an EMBL/GenBank/DDBJ whole genome shotgun (WGS) entry which is preliminary data.</text>
</comment>
<comment type="similarity">
    <text evidence="1 11">Belongs to the RNA polymerase alpha chain family.</text>
</comment>
<dbReference type="NCBIfam" id="NF003513">
    <property type="entry name" value="PRK05182.1-2"/>
    <property type="match status" value="1"/>
</dbReference>
<feature type="domain" description="DNA-directed RNA polymerase RpoA/D/Rpb3-type" evidence="12">
    <location>
        <begin position="24"/>
        <end position="233"/>
    </location>
</feature>
<dbReference type="Gene3D" id="2.170.120.12">
    <property type="entry name" value="DNA-directed RNA polymerase, insert domain"/>
    <property type="match status" value="1"/>
</dbReference>
<dbReference type="EMBL" id="DTHO01000064">
    <property type="protein sequence ID" value="HGG99968.1"/>
    <property type="molecule type" value="Genomic_DNA"/>
</dbReference>
<feature type="region of interest" description="Alpha C-terminal domain (alpha-CTD)" evidence="11">
    <location>
        <begin position="259"/>
        <end position="344"/>
    </location>
</feature>
<dbReference type="GO" id="GO:0006351">
    <property type="term" value="P:DNA-templated transcription"/>
    <property type="evidence" value="ECO:0007669"/>
    <property type="project" value="UniProtKB-UniRule"/>
</dbReference>
<dbReference type="SUPFAM" id="SSF47789">
    <property type="entry name" value="C-terminal domain of RNA polymerase alpha subunit"/>
    <property type="match status" value="1"/>
</dbReference>
<dbReference type="InterPro" id="IPR036603">
    <property type="entry name" value="RBP11-like"/>
</dbReference>
<accession>A0A7C4EMT5</accession>
<dbReference type="InterPro" id="IPR011260">
    <property type="entry name" value="RNAP_asu_C"/>
</dbReference>
<dbReference type="GO" id="GO:0000428">
    <property type="term" value="C:DNA-directed RNA polymerase complex"/>
    <property type="evidence" value="ECO:0007669"/>
    <property type="project" value="UniProtKB-KW"/>
</dbReference>
<name>A0A7C4EMT5_9BACT</name>
<comment type="catalytic activity">
    <reaction evidence="10 11">
        <text>RNA(n) + a ribonucleoside 5'-triphosphate = RNA(n+1) + diphosphate</text>
        <dbReference type="Rhea" id="RHEA:21248"/>
        <dbReference type="Rhea" id="RHEA-COMP:14527"/>
        <dbReference type="Rhea" id="RHEA-COMP:17342"/>
        <dbReference type="ChEBI" id="CHEBI:33019"/>
        <dbReference type="ChEBI" id="CHEBI:61557"/>
        <dbReference type="ChEBI" id="CHEBI:140395"/>
        <dbReference type="EC" id="2.7.7.6"/>
    </reaction>
</comment>
<evidence type="ECO:0000256" key="5">
    <source>
        <dbReference type="ARBA" id="ARBA00022679"/>
    </source>
</evidence>
<evidence type="ECO:0000256" key="11">
    <source>
        <dbReference type="HAMAP-Rule" id="MF_00059"/>
    </source>
</evidence>
<organism evidence="13">
    <name type="scientific">Thermodesulfovibrio aggregans</name>
    <dbReference type="NCBI Taxonomy" id="86166"/>
    <lineage>
        <taxon>Bacteria</taxon>
        <taxon>Pseudomonadati</taxon>
        <taxon>Nitrospirota</taxon>
        <taxon>Thermodesulfovibrionia</taxon>
        <taxon>Thermodesulfovibrionales</taxon>
        <taxon>Thermodesulfovibrionaceae</taxon>
        <taxon>Thermodesulfovibrio</taxon>
    </lineage>
</organism>
<comment type="domain">
    <text evidence="11">The N-terminal domain is essential for RNAP assembly and basal transcription, whereas the C-terminal domain is involved in interaction with transcriptional regulators and with upstream promoter elements.</text>
</comment>
<proteinExistence type="inferred from homology"/>
<dbReference type="CDD" id="cd06928">
    <property type="entry name" value="RNAP_alpha_NTD"/>
    <property type="match status" value="1"/>
</dbReference>
<comment type="subunit">
    <text evidence="11">Homodimer. The RNAP catalytic core consists of 2 alpha, 1 beta, 1 beta' and 1 omega subunit. When a sigma factor is associated with the core the holoenzyme is formed, which can initiate transcription.</text>
</comment>
<dbReference type="NCBIfam" id="NF003519">
    <property type="entry name" value="PRK05182.2-5"/>
    <property type="match status" value="1"/>
</dbReference>
<sequence length="344" mass="39540">MSLYREFQMPKKIEFDKESLTETYGKLIIEPLERGYGITIGNSLRRVLLSSLEGVAVYAIRINGVLHEFTSIKGVKEDVLDIILNVKKLRFKYNTQDADKKIASIKIKGSRDVTAELIQTDGTYEVLNKDQYICCLDQDAELEMYLYLRKGRGYVPSEEIKDEELPVDAITVDAIFSPIKKVNFRVEKTRVGEFTDYDKLILELWTDGSITPEKAISDASSILIKHFEYLVFFKDLETQNKEKGKRVDNIEETSNFDLLNENILKPIEELELTVRAYNCLKSAGINTIAELIQKSEGELLKTKNFGKRSLEEIKEVLTKQGLKLLGMKIDPEIIERLKEKAHRR</sequence>
<dbReference type="GO" id="GO:0046983">
    <property type="term" value="F:protein dimerization activity"/>
    <property type="evidence" value="ECO:0007669"/>
    <property type="project" value="InterPro"/>
</dbReference>
<dbReference type="InterPro" id="IPR011262">
    <property type="entry name" value="DNA-dir_RNA_pol_insert"/>
</dbReference>